<organism evidence="2 3">
    <name type="scientific">Batillaria attramentaria</name>
    <dbReference type="NCBI Taxonomy" id="370345"/>
    <lineage>
        <taxon>Eukaryota</taxon>
        <taxon>Metazoa</taxon>
        <taxon>Spiralia</taxon>
        <taxon>Lophotrochozoa</taxon>
        <taxon>Mollusca</taxon>
        <taxon>Gastropoda</taxon>
        <taxon>Caenogastropoda</taxon>
        <taxon>Sorbeoconcha</taxon>
        <taxon>Cerithioidea</taxon>
        <taxon>Batillariidae</taxon>
        <taxon>Batillaria</taxon>
    </lineage>
</organism>
<proteinExistence type="predicted"/>
<name>A0ABD0L7U1_9CAEN</name>
<dbReference type="EMBL" id="JACVVK020000075">
    <property type="protein sequence ID" value="KAK7495395.1"/>
    <property type="molecule type" value="Genomic_DNA"/>
</dbReference>
<evidence type="ECO:0000256" key="1">
    <source>
        <dbReference type="SAM" id="MobiDB-lite"/>
    </source>
</evidence>
<evidence type="ECO:0000313" key="2">
    <source>
        <dbReference type="EMBL" id="KAK7495395.1"/>
    </source>
</evidence>
<reference evidence="2 3" key="1">
    <citation type="journal article" date="2023" name="Sci. Data">
        <title>Genome assembly of the Korean intertidal mud-creeper Batillaria attramentaria.</title>
        <authorList>
            <person name="Patra A.K."/>
            <person name="Ho P.T."/>
            <person name="Jun S."/>
            <person name="Lee S.J."/>
            <person name="Kim Y."/>
            <person name="Won Y.J."/>
        </authorList>
    </citation>
    <scope>NUCLEOTIDE SEQUENCE [LARGE SCALE GENOMIC DNA]</scope>
    <source>
        <strain evidence="2">Wonlab-2016</strain>
    </source>
</reference>
<sequence>MQSGPSKRDHTGDIWQKQPPRLTDSGGIWCQTSQEGRGPPPPQTSQVAPVKGSQEPSVSAHCHRKHWIDETVAGSMG</sequence>
<feature type="compositionally biased region" description="Basic and acidic residues" evidence="1">
    <location>
        <begin position="1"/>
        <end position="12"/>
    </location>
</feature>
<comment type="caution">
    <text evidence="2">The sequence shown here is derived from an EMBL/GenBank/DDBJ whole genome shotgun (WGS) entry which is preliminary data.</text>
</comment>
<protein>
    <submittedName>
        <fullName evidence="2">Uncharacterized protein</fullName>
    </submittedName>
</protein>
<keyword evidence="3" id="KW-1185">Reference proteome</keyword>
<dbReference type="AlphaFoldDB" id="A0ABD0L7U1"/>
<dbReference type="Proteomes" id="UP001519460">
    <property type="component" value="Unassembled WGS sequence"/>
</dbReference>
<feature type="region of interest" description="Disordered" evidence="1">
    <location>
        <begin position="1"/>
        <end position="62"/>
    </location>
</feature>
<accession>A0ABD0L7U1</accession>
<evidence type="ECO:0000313" key="3">
    <source>
        <dbReference type="Proteomes" id="UP001519460"/>
    </source>
</evidence>
<gene>
    <name evidence="2" type="ORF">BaRGS_00013334</name>
</gene>